<organism evidence="2 3">
    <name type="scientific">Paenibacillus riograndensis SBR5</name>
    <dbReference type="NCBI Taxonomy" id="1073571"/>
    <lineage>
        <taxon>Bacteria</taxon>
        <taxon>Bacillati</taxon>
        <taxon>Bacillota</taxon>
        <taxon>Bacilli</taxon>
        <taxon>Bacillales</taxon>
        <taxon>Paenibacillaceae</taxon>
        <taxon>Paenibacillus</taxon>
        <taxon>Paenibacillus sonchi group</taxon>
    </lineage>
</organism>
<dbReference type="Pfam" id="PF07859">
    <property type="entry name" value="Abhydrolase_3"/>
    <property type="match status" value="1"/>
</dbReference>
<evidence type="ECO:0000313" key="2">
    <source>
        <dbReference type="EMBL" id="CQR56661.1"/>
    </source>
</evidence>
<dbReference type="InterPro" id="IPR029058">
    <property type="entry name" value="AB_hydrolase_fold"/>
</dbReference>
<dbReference type="PANTHER" id="PTHR23025">
    <property type="entry name" value="TRIACYLGLYCEROL LIPASE"/>
    <property type="match status" value="1"/>
</dbReference>
<dbReference type="RefSeq" id="WP_020433744.1">
    <property type="nucleotide sequence ID" value="NZ_AGBD01001750.1"/>
</dbReference>
<reference evidence="3" key="1">
    <citation type="submission" date="2015-03" db="EMBL/GenBank/DDBJ databases">
        <authorList>
            <person name="Wibberg D."/>
        </authorList>
    </citation>
    <scope>NUCLEOTIDE SEQUENCE [LARGE SCALE GENOMIC DNA]</scope>
</reference>
<protein>
    <submittedName>
        <fullName evidence="2">Carboxylesterase Est2</fullName>
    </submittedName>
</protein>
<evidence type="ECO:0000259" key="1">
    <source>
        <dbReference type="Pfam" id="PF07859"/>
    </source>
</evidence>
<dbReference type="GO" id="GO:0005829">
    <property type="term" value="C:cytosol"/>
    <property type="evidence" value="ECO:0007669"/>
    <property type="project" value="TreeGrafter"/>
</dbReference>
<dbReference type="AlphaFoldDB" id="A0A0E4CXR3"/>
<dbReference type="Gene3D" id="3.40.50.1820">
    <property type="entry name" value="alpha/beta hydrolase"/>
    <property type="match status" value="1"/>
</dbReference>
<dbReference type="GO" id="GO:0004806">
    <property type="term" value="F:triacylglycerol lipase activity"/>
    <property type="evidence" value="ECO:0007669"/>
    <property type="project" value="TreeGrafter"/>
</dbReference>
<dbReference type="InterPro" id="IPR013094">
    <property type="entry name" value="AB_hydrolase_3"/>
</dbReference>
<dbReference type="KEGG" id="pri:PRIO_4259"/>
<proteinExistence type="predicted"/>
<accession>A0A0E4CXR3</accession>
<dbReference type="PATRIC" id="fig|1073571.4.peg.4558"/>
<dbReference type="PANTHER" id="PTHR23025:SF4">
    <property type="entry name" value="ALPHA_BETA HYDROLASE FOLD-3 DOMAIN-CONTAINING PROTEIN"/>
    <property type="match status" value="1"/>
</dbReference>
<name>A0A0E4CXR3_9BACL</name>
<dbReference type="GO" id="GO:0004771">
    <property type="term" value="F:sterol ester esterase activity"/>
    <property type="evidence" value="ECO:0007669"/>
    <property type="project" value="TreeGrafter"/>
</dbReference>
<dbReference type="HOGENOM" id="CLU_012494_6_4_9"/>
<gene>
    <name evidence="2" type="ORF">PRIO_4259</name>
</gene>
<dbReference type="Proteomes" id="UP000033163">
    <property type="component" value="Chromosome I"/>
</dbReference>
<dbReference type="GO" id="GO:0019433">
    <property type="term" value="P:triglyceride catabolic process"/>
    <property type="evidence" value="ECO:0007669"/>
    <property type="project" value="TreeGrafter"/>
</dbReference>
<sequence>MPLNPKLNKLLETDFAQIYTLPLEQQREWYAHSWDDCKGSAVEVGTVQDFTVTTSVRDTRIRVYSPQGDGPFPAFIWIHGGGFVFGNIEVYDPICRRITDTVKCTVISIEYGLAPEHKFPQPVAECYQTVSWIFGHAERLNLSANRIAIGGDSVGGTLAAVICQLSRDTGEFKLVYQVIINAMLDLLGVTEPKSRVENAEGYRLTTKGIEWFVSQYLNEASEARSPLASPLLAEYLGELPSACIITSEYDPLRDEGEMYAQRLIAAGVDVCLKRYNGVIHGFFNMQETLEEAQDALALVCAMLAEAFGKELQ</sequence>
<dbReference type="SUPFAM" id="SSF53474">
    <property type="entry name" value="alpha/beta-Hydrolases"/>
    <property type="match status" value="1"/>
</dbReference>
<evidence type="ECO:0000313" key="3">
    <source>
        <dbReference type="Proteomes" id="UP000033163"/>
    </source>
</evidence>
<feature type="domain" description="Alpha/beta hydrolase fold-3" evidence="1">
    <location>
        <begin position="76"/>
        <end position="283"/>
    </location>
</feature>
<dbReference type="EMBL" id="LN831776">
    <property type="protein sequence ID" value="CQR56661.1"/>
    <property type="molecule type" value="Genomic_DNA"/>
</dbReference>